<organism evidence="1 2">
    <name type="scientific">Cylindrobasidium torrendii FP15055 ss-10</name>
    <dbReference type="NCBI Taxonomy" id="1314674"/>
    <lineage>
        <taxon>Eukaryota</taxon>
        <taxon>Fungi</taxon>
        <taxon>Dikarya</taxon>
        <taxon>Basidiomycota</taxon>
        <taxon>Agaricomycotina</taxon>
        <taxon>Agaricomycetes</taxon>
        <taxon>Agaricomycetidae</taxon>
        <taxon>Agaricales</taxon>
        <taxon>Marasmiineae</taxon>
        <taxon>Physalacriaceae</taxon>
        <taxon>Cylindrobasidium</taxon>
    </lineage>
</organism>
<name>A0A0D7B793_9AGAR</name>
<dbReference type="EMBL" id="KN880592">
    <property type="protein sequence ID" value="KIY65396.1"/>
    <property type="molecule type" value="Genomic_DNA"/>
</dbReference>
<keyword evidence="2" id="KW-1185">Reference proteome</keyword>
<dbReference type="SUPFAM" id="SSF52047">
    <property type="entry name" value="RNI-like"/>
    <property type="match status" value="1"/>
</dbReference>
<dbReference type="Proteomes" id="UP000054007">
    <property type="component" value="Unassembled WGS sequence"/>
</dbReference>
<dbReference type="Gene3D" id="3.80.10.10">
    <property type="entry name" value="Ribonuclease Inhibitor"/>
    <property type="match status" value="1"/>
</dbReference>
<evidence type="ECO:0008006" key="3">
    <source>
        <dbReference type="Google" id="ProtNLM"/>
    </source>
</evidence>
<evidence type="ECO:0000313" key="2">
    <source>
        <dbReference type="Proteomes" id="UP000054007"/>
    </source>
</evidence>
<dbReference type="Gene3D" id="1.20.1280.50">
    <property type="match status" value="1"/>
</dbReference>
<reference evidence="1 2" key="1">
    <citation type="journal article" date="2015" name="Fungal Genet. Biol.">
        <title>Evolution of novel wood decay mechanisms in Agaricales revealed by the genome sequences of Fistulina hepatica and Cylindrobasidium torrendii.</title>
        <authorList>
            <person name="Floudas D."/>
            <person name="Held B.W."/>
            <person name="Riley R."/>
            <person name="Nagy L.G."/>
            <person name="Koehler G."/>
            <person name="Ransdell A.S."/>
            <person name="Younus H."/>
            <person name="Chow J."/>
            <person name="Chiniquy J."/>
            <person name="Lipzen A."/>
            <person name="Tritt A."/>
            <person name="Sun H."/>
            <person name="Haridas S."/>
            <person name="LaButti K."/>
            <person name="Ohm R.A."/>
            <person name="Kues U."/>
            <person name="Blanchette R.A."/>
            <person name="Grigoriev I.V."/>
            <person name="Minto R.E."/>
            <person name="Hibbett D.S."/>
        </authorList>
    </citation>
    <scope>NUCLEOTIDE SEQUENCE [LARGE SCALE GENOMIC DNA]</scope>
    <source>
        <strain evidence="1 2">FP15055 ss-10</strain>
    </source>
</reference>
<dbReference type="InterPro" id="IPR032675">
    <property type="entry name" value="LRR_dom_sf"/>
</dbReference>
<evidence type="ECO:0000313" key="1">
    <source>
        <dbReference type="EMBL" id="KIY65396.1"/>
    </source>
</evidence>
<dbReference type="OrthoDB" id="3221235at2759"/>
<protein>
    <recommendedName>
        <fullName evidence="3">F-box domain-containing protein</fullName>
    </recommendedName>
</protein>
<gene>
    <name evidence="1" type="ORF">CYLTODRAFT_424396</name>
</gene>
<proteinExistence type="predicted"/>
<dbReference type="AlphaFoldDB" id="A0A0D7B793"/>
<accession>A0A0D7B793</accession>
<sequence>MICQRCGLTTERPTRITENATPFPEYLGQNVCVEPATARRVADFLSTARKEEEEMASDIRTLEASLAQMKAEHAAAKKFIVKHEALLSHVHRLPNEILEHIFLFLPAALYWSTIPSTSWDDLGKWRITWVCQQWRTVAIQVAQLWDAVKIGDASSFKDNISPLLELSLSRTRGLLPLLLDVPTNQTEATYALILKYSAQIQILRYRIYVKESGEPEESRIPEDSDAHFESLKELTVFIDTDREVVDSDNCSLSSEDRCSQIRLDLDKHLSPFRLCASLQTLDLRIDTHSEEYGRKYPSCVFVEPEDMAIPWNNLSVFKLHIEDGSLVPLARILDACQRLETLKVDGYKGTYHGPRPTSLLLPKLSTIRFKNISCVSTLPTFNIPALQTLSLKEVGGNLDGLSSLFCLSRQLSTLRLPPCDELVLRKWRDAVAKTGPALDFLDLRVSSNLDHTFKHFESFSKVSSNPVLPLAREVRLEFPNHIDGGFAELMRWVQDDNNYLESLTLVFGEWSPWSVRRSWRGENCNCDSPTEEWSPWSVRRSWRGENRNCDSPTEDLKVLEWAEDKLRRSDFMVRVNSIARTGVTVKMIMKVRDGSETRVEQDYLCD</sequence>